<dbReference type="InterPro" id="IPR015919">
    <property type="entry name" value="Cadherin-like_sf"/>
</dbReference>
<comment type="subcellular location">
    <subcellularLocation>
        <location evidence="1">Membrane</location>
    </subcellularLocation>
</comment>
<keyword evidence="7 9" id="KW-0472">Membrane</keyword>
<feature type="domain" description="Cadherin" evidence="10">
    <location>
        <begin position="462"/>
        <end position="569"/>
    </location>
</feature>
<keyword evidence="4 8" id="KW-0106">Calcium</keyword>
<evidence type="ECO:0000313" key="12">
    <source>
        <dbReference type="Proteomes" id="UP001519460"/>
    </source>
</evidence>
<keyword evidence="5" id="KW-0130">Cell adhesion</keyword>
<dbReference type="PROSITE" id="PS50268">
    <property type="entry name" value="CADHERIN_2"/>
    <property type="match status" value="3"/>
</dbReference>
<dbReference type="SMART" id="SM00112">
    <property type="entry name" value="CA"/>
    <property type="match status" value="3"/>
</dbReference>
<dbReference type="GO" id="GO:0007155">
    <property type="term" value="P:cell adhesion"/>
    <property type="evidence" value="ECO:0007669"/>
    <property type="project" value="UniProtKB-KW"/>
</dbReference>
<evidence type="ECO:0000256" key="4">
    <source>
        <dbReference type="ARBA" id="ARBA00022837"/>
    </source>
</evidence>
<name>A0ABD0JCW5_9CAEN</name>
<keyword evidence="6 9" id="KW-1133">Transmembrane helix</keyword>
<organism evidence="11 12">
    <name type="scientific">Batillaria attramentaria</name>
    <dbReference type="NCBI Taxonomy" id="370345"/>
    <lineage>
        <taxon>Eukaryota</taxon>
        <taxon>Metazoa</taxon>
        <taxon>Spiralia</taxon>
        <taxon>Lophotrochozoa</taxon>
        <taxon>Mollusca</taxon>
        <taxon>Gastropoda</taxon>
        <taxon>Caenogastropoda</taxon>
        <taxon>Sorbeoconcha</taxon>
        <taxon>Cerithioidea</taxon>
        <taxon>Batillariidae</taxon>
        <taxon>Batillaria</taxon>
    </lineage>
</organism>
<evidence type="ECO:0000256" key="5">
    <source>
        <dbReference type="ARBA" id="ARBA00022889"/>
    </source>
</evidence>
<evidence type="ECO:0000256" key="2">
    <source>
        <dbReference type="ARBA" id="ARBA00022692"/>
    </source>
</evidence>
<dbReference type="SUPFAM" id="SSF49313">
    <property type="entry name" value="Cadherin-like"/>
    <property type="match status" value="4"/>
</dbReference>
<comment type="caution">
    <text evidence="11">The sequence shown here is derived from an EMBL/GenBank/DDBJ whole genome shotgun (WGS) entry which is preliminary data.</text>
</comment>
<dbReference type="PANTHER" id="PTHR24025">
    <property type="entry name" value="DESMOGLEIN FAMILY MEMBER"/>
    <property type="match status" value="1"/>
</dbReference>
<gene>
    <name evidence="11" type="ORF">BaRGS_00036037</name>
</gene>
<evidence type="ECO:0000256" key="8">
    <source>
        <dbReference type="PROSITE-ProRule" id="PRU00043"/>
    </source>
</evidence>
<dbReference type="Pfam" id="PF00028">
    <property type="entry name" value="Cadherin"/>
    <property type="match status" value="1"/>
</dbReference>
<feature type="domain" description="Cadherin" evidence="10">
    <location>
        <begin position="377"/>
        <end position="467"/>
    </location>
</feature>
<dbReference type="CDD" id="cd11304">
    <property type="entry name" value="Cadherin_repeat"/>
    <property type="match status" value="3"/>
</dbReference>
<feature type="non-terminal residue" evidence="11">
    <location>
        <position position="1"/>
    </location>
</feature>
<sequence>GGLDYDVATSYTISVTCTDDQYADATRIYSSRNIVLYQKNKVTDKLTDVTPTIATSSILESSITETGMTDLVCTNPLGVELACTCNVDTTNPANGPFSAKQNTGDTYPHVFYTGSGLDFDLVSSYTITVTCTGVNDPTTSATTAVIVNVTYKLTVVTPNTNPSTIAETSVTETAMTELVCANPLGAELACTCNVDATNPASDPQVYYTGAGLDFDVATSYTVTVTCTGTVDPDTSATTEVIVNVLEDQLTTVTPDATQNPSSISEWSTAETGLTDLVCTNNLGVQLGCTCQVTNTNPANGPFTAQQKNPRVYYTGAGLSYATTSSYTVAVTCTGVLDPSTTANTVVTVNVIENQVPVFAAWPSATADSVKATAANIGDTVYVVTAADPENSAVTYRMTQSPDNGYFTINPGTGEITVAQSLKTVTDSSVTLTVEACDVRACSTRDLTVTVPIIDLNARPSIDNLPTTITVPETLAGGTVLETLTVTDANGQTPDTTCSFSPVDESYKFSFETNTNRIRLANLATGQTLLDYDSGTTQYKVTCVASDGYLSSENDVLTINVQNVNEAPVFPQTMYYCTLTESEAGSSQCNLDLSATDPEGDVVTYSLMSGNNSERFTYLPTTDRLTFAVDYDIDSNAYPQSTIISVQAADSQGLTGTSQITVKINDANDNACTFARTLGTFFASDADLTSPNNDVTFEAAGGDSSYMTVFSNGQVQYSQQIPESESDRIFYLLVRCMDGGLALIGLLAWLFCCGGCGGCAAASFRTEQPRANSNYKDFAWGNGDSFQDGTWGGGRSSGGILTPSGIRALPAPY</sequence>
<accession>A0ABD0JCW5</accession>
<dbReference type="InterPro" id="IPR002126">
    <property type="entry name" value="Cadherin-like_dom"/>
</dbReference>
<dbReference type="EMBL" id="JACVVK020000498">
    <property type="protein sequence ID" value="KAK7469933.1"/>
    <property type="molecule type" value="Genomic_DNA"/>
</dbReference>
<dbReference type="InterPro" id="IPR050971">
    <property type="entry name" value="Cadherin-domain_protein"/>
</dbReference>
<evidence type="ECO:0000256" key="7">
    <source>
        <dbReference type="ARBA" id="ARBA00023136"/>
    </source>
</evidence>
<evidence type="ECO:0000259" key="10">
    <source>
        <dbReference type="PROSITE" id="PS50268"/>
    </source>
</evidence>
<dbReference type="GO" id="GO:0005509">
    <property type="term" value="F:calcium ion binding"/>
    <property type="evidence" value="ECO:0007669"/>
    <property type="project" value="UniProtKB-UniRule"/>
</dbReference>
<feature type="domain" description="Cadherin" evidence="10">
    <location>
        <begin position="570"/>
        <end position="673"/>
    </location>
</feature>
<dbReference type="Proteomes" id="UP001519460">
    <property type="component" value="Unassembled WGS sequence"/>
</dbReference>
<dbReference type="AlphaFoldDB" id="A0ABD0JCW5"/>
<reference evidence="11 12" key="1">
    <citation type="journal article" date="2023" name="Sci. Data">
        <title>Genome assembly of the Korean intertidal mud-creeper Batillaria attramentaria.</title>
        <authorList>
            <person name="Patra A.K."/>
            <person name="Ho P.T."/>
            <person name="Jun S."/>
            <person name="Lee S.J."/>
            <person name="Kim Y."/>
            <person name="Won Y.J."/>
        </authorList>
    </citation>
    <scope>NUCLEOTIDE SEQUENCE [LARGE SCALE GENOMIC DNA]</scope>
    <source>
        <strain evidence="11">Wonlab-2016</strain>
    </source>
</reference>
<keyword evidence="12" id="KW-1185">Reference proteome</keyword>
<evidence type="ECO:0000256" key="3">
    <source>
        <dbReference type="ARBA" id="ARBA00022737"/>
    </source>
</evidence>
<feature type="transmembrane region" description="Helical" evidence="9">
    <location>
        <begin position="740"/>
        <end position="763"/>
    </location>
</feature>
<dbReference type="PRINTS" id="PR00205">
    <property type="entry name" value="CADHERIN"/>
</dbReference>
<evidence type="ECO:0000256" key="1">
    <source>
        <dbReference type="ARBA" id="ARBA00004370"/>
    </source>
</evidence>
<dbReference type="Gene3D" id="2.60.40.60">
    <property type="entry name" value="Cadherins"/>
    <property type="match status" value="3"/>
</dbReference>
<proteinExistence type="predicted"/>
<protein>
    <recommendedName>
        <fullName evidence="10">Cadherin domain-containing protein</fullName>
    </recommendedName>
</protein>
<evidence type="ECO:0000256" key="6">
    <source>
        <dbReference type="ARBA" id="ARBA00022989"/>
    </source>
</evidence>
<keyword evidence="2 9" id="KW-0812">Transmembrane</keyword>
<dbReference type="PANTHER" id="PTHR24025:SF23">
    <property type="entry name" value="NEURAL-CADHERIN"/>
    <property type="match status" value="1"/>
</dbReference>
<evidence type="ECO:0000313" key="11">
    <source>
        <dbReference type="EMBL" id="KAK7469933.1"/>
    </source>
</evidence>
<dbReference type="GO" id="GO:0016020">
    <property type="term" value="C:membrane"/>
    <property type="evidence" value="ECO:0007669"/>
    <property type="project" value="UniProtKB-SubCell"/>
</dbReference>
<keyword evidence="3" id="KW-0677">Repeat</keyword>
<evidence type="ECO:0000256" key="9">
    <source>
        <dbReference type="SAM" id="Phobius"/>
    </source>
</evidence>